<evidence type="ECO:0000313" key="3">
    <source>
        <dbReference type="Proteomes" id="UP000325743"/>
    </source>
</evidence>
<dbReference type="AlphaFoldDB" id="A0A5P3VCZ7"/>
<proteinExistence type="predicted"/>
<evidence type="ECO:0000259" key="1">
    <source>
        <dbReference type="Pfam" id="PF13223"/>
    </source>
</evidence>
<dbReference type="InterPro" id="IPR025109">
    <property type="entry name" value="DUF4031"/>
</dbReference>
<dbReference type="Proteomes" id="UP000325743">
    <property type="component" value="Chromosome 1"/>
</dbReference>
<organism evidence="2 3">
    <name type="scientific">Cupriavidus oxalaticus</name>
    <dbReference type="NCBI Taxonomy" id="96344"/>
    <lineage>
        <taxon>Bacteria</taxon>
        <taxon>Pseudomonadati</taxon>
        <taxon>Pseudomonadota</taxon>
        <taxon>Betaproteobacteria</taxon>
        <taxon>Burkholderiales</taxon>
        <taxon>Burkholderiaceae</taxon>
        <taxon>Cupriavidus</taxon>
    </lineage>
</organism>
<dbReference type="EMBL" id="CP032518">
    <property type="protein sequence ID" value="QEZ44120.1"/>
    <property type="molecule type" value="Genomic_DNA"/>
</dbReference>
<accession>A0A5P3VCZ7</accession>
<gene>
    <name evidence="2" type="ORF">D2917_07650</name>
</gene>
<feature type="domain" description="DUF4031" evidence="1">
    <location>
        <begin position="3"/>
        <end position="80"/>
    </location>
</feature>
<protein>
    <submittedName>
        <fullName evidence="2">DUF4031 domain-containing protein</fullName>
    </submittedName>
</protein>
<reference evidence="2 3" key="1">
    <citation type="submission" date="2018-09" db="EMBL/GenBank/DDBJ databases">
        <title>Complete genome sequence of Cupriavidus oxalaticus T2, a bacterium capable of phenol tolerance and degradation.</title>
        <authorList>
            <person name="Yan J."/>
        </authorList>
    </citation>
    <scope>NUCLEOTIDE SEQUENCE [LARGE SCALE GENOMIC DNA]</scope>
    <source>
        <strain evidence="2 3">T2</strain>
    </source>
</reference>
<dbReference type="RefSeq" id="WP_151070188.1">
    <property type="nucleotide sequence ID" value="NZ_CP032518.1"/>
</dbReference>
<evidence type="ECO:0000313" key="2">
    <source>
        <dbReference type="EMBL" id="QEZ44120.1"/>
    </source>
</evidence>
<sequence>MAIYVDDECIQWRGKQWCHLVADTLPELHEFARQLGLRRAWFQERSIYPHYDVTLSVRDKALSMGASMGDRSTIITCAKQLKAELYAQRQAVPQS</sequence>
<name>A0A5P3VCZ7_9BURK</name>
<dbReference type="Pfam" id="PF13223">
    <property type="entry name" value="DUF4031"/>
    <property type="match status" value="1"/>
</dbReference>